<feature type="repeat" description="PPR" evidence="3">
    <location>
        <begin position="364"/>
        <end position="398"/>
    </location>
</feature>
<dbReference type="Gene3D" id="1.25.40.10">
    <property type="entry name" value="Tetratricopeptide repeat domain"/>
    <property type="match status" value="3"/>
</dbReference>
<feature type="repeat" description="PPR" evidence="3">
    <location>
        <begin position="218"/>
        <end position="248"/>
    </location>
</feature>
<dbReference type="AlphaFoldDB" id="A0A843UPH1"/>
<evidence type="ECO:0008006" key="7">
    <source>
        <dbReference type="Google" id="ProtNLM"/>
    </source>
</evidence>
<dbReference type="EMBL" id="NMUH01000655">
    <property type="protein sequence ID" value="MQL82823.1"/>
    <property type="molecule type" value="Genomic_DNA"/>
</dbReference>
<dbReference type="Pfam" id="PF13812">
    <property type="entry name" value="PPR_3"/>
    <property type="match status" value="1"/>
</dbReference>
<protein>
    <recommendedName>
        <fullName evidence="7">Pentatricopeptide repeat-containing protein</fullName>
    </recommendedName>
</protein>
<dbReference type="PANTHER" id="PTHR47938:SF35">
    <property type="entry name" value="PENTATRICOPEPTIDE REPEAT-CONTAINING PROTEIN 4, MITOCHONDRIAL-RELATED"/>
    <property type="match status" value="1"/>
</dbReference>
<feature type="region of interest" description="Disordered" evidence="4">
    <location>
        <begin position="1"/>
        <end position="48"/>
    </location>
</feature>
<evidence type="ECO:0000313" key="5">
    <source>
        <dbReference type="EMBL" id="MQL82823.1"/>
    </source>
</evidence>
<comment type="caution">
    <text evidence="5">The sequence shown here is derived from an EMBL/GenBank/DDBJ whole genome shotgun (WGS) entry which is preliminary data.</text>
</comment>
<evidence type="ECO:0000256" key="2">
    <source>
        <dbReference type="ARBA" id="ARBA00022737"/>
    </source>
</evidence>
<dbReference type="Proteomes" id="UP000652761">
    <property type="component" value="Unassembled WGS sequence"/>
</dbReference>
<feature type="repeat" description="PPR" evidence="3">
    <location>
        <begin position="329"/>
        <end position="363"/>
    </location>
</feature>
<reference evidence="5" key="1">
    <citation type="submission" date="2017-07" db="EMBL/GenBank/DDBJ databases">
        <title>Taro Niue Genome Assembly and Annotation.</title>
        <authorList>
            <person name="Atibalentja N."/>
            <person name="Keating K."/>
            <person name="Fields C.J."/>
        </authorList>
    </citation>
    <scope>NUCLEOTIDE SEQUENCE</scope>
    <source>
        <strain evidence="5">Niue_2</strain>
        <tissue evidence="5">Leaf</tissue>
    </source>
</reference>
<dbReference type="GO" id="GO:0003729">
    <property type="term" value="F:mRNA binding"/>
    <property type="evidence" value="ECO:0007669"/>
    <property type="project" value="TreeGrafter"/>
</dbReference>
<dbReference type="GO" id="GO:0005739">
    <property type="term" value="C:mitochondrion"/>
    <property type="evidence" value="ECO:0007669"/>
    <property type="project" value="TreeGrafter"/>
</dbReference>
<dbReference type="GO" id="GO:0140053">
    <property type="term" value="P:mitochondrial gene expression"/>
    <property type="evidence" value="ECO:0007669"/>
    <property type="project" value="TreeGrafter"/>
</dbReference>
<organism evidence="5 6">
    <name type="scientific">Colocasia esculenta</name>
    <name type="common">Wild taro</name>
    <name type="synonym">Arum esculentum</name>
    <dbReference type="NCBI Taxonomy" id="4460"/>
    <lineage>
        <taxon>Eukaryota</taxon>
        <taxon>Viridiplantae</taxon>
        <taxon>Streptophyta</taxon>
        <taxon>Embryophyta</taxon>
        <taxon>Tracheophyta</taxon>
        <taxon>Spermatophyta</taxon>
        <taxon>Magnoliopsida</taxon>
        <taxon>Liliopsida</taxon>
        <taxon>Araceae</taxon>
        <taxon>Aroideae</taxon>
        <taxon>Colocasieae</taxon>
        <taxon>Colocasia</taxon>
    </lineage>
</organism>
<dbReference type="SUPFAM" id="SSF48452">
    <property type="entry name" value="TPR-like"/>
    <property type="match status" value="1"/>
</dbReference>
<evidence type="ECO:0000256" key="3">
    <source>
        <dbReference type="PROSITE-ProRule" id="PRU00708"/>
    </source>
</evidence>
<keyword evidence="2" id="KW-0677">Repeat</keyword>
<dbReference type="OrthoDB" id="1911504at2759"/>
<comment type="similarity">
    <text evidence="1">Belongs to the PPR family. P subfamily.</text>
</comment>
<evidence type="ECO:0000313" key="6">
    <source>
        <dbReference type="Proteomes" id="UP000652761"/>
    </source>
</evidence>
<feature type="compositionally biased region" description="Low complexity" evidence="4">
    <location>
        <begin position="26"/>
        <end position="44"/>
    </location>
</feature>
<sequence length="583" mass="65660">MSHRKRPHEDDGRRRRSLSPRRPRSAPRSPSPGSRMRSSFSSYRDASDLPPKTRLLCEIVAKTPSTAVEAALDDAGVRVTAADVEEVLKLSYAYPGAALKFFRWAGAQLNHNHSPYAWNLVVDLLGKNFHFDAMWDAVKSMRTERIISLATFASVFGSYAAARRIDDALMTFEVMDLYGVPKDVTALNSLLSAVCREGLTAHAREFLDRARRKMIAPDADSYAILLEGCENEGDAKSAREMFEEMIARVGWDPANVAAYDSFLTTLLKSRSTEAIDEAIQHLKRIREWKCSPGVKFFRNALDTLLKAKDSRRASVIWEMLAWRHGCYPDVEMYNTMIALLCYINLTDEAFKYMDEMLTYGVFPNAKTYNILLQFLLKTKKLKDATSIFNEMVKNECGPTHENCTMALKVYLDSDDMKMAIRIWKYMVDKEMDPLEETGNMLITSLRDADKLPEACRYAEDMAERGIKLSSGTLSKLRSSLTKLEEGALRRSSTPWWSLRKGGREAYIPTFYPLSGETPAILSFSSAIPHSVSHQFLVSETGFGSFHGVEIQRPPSVRFPFRCCGNPLVHPAVTALSRAANPPC</sequence>
<proteinExistence type="inferred from homology"/>
<feature type="repeat" description="PPR" evidence="3">
    <location>
        <begin position="183"/>
        <end position="217"/>
    </location>
</feature>
<evidence type="ECO:0000256" key="4">
    <source>
        <dbReference type="SAM" id="MobiDB-lite"/>
    </source>
</evidence>
<keyword evidence="6" id="KW-1185">Reference proteome</keyword>
<gene>
    <name evidence="5" type="ORF">Taro_015291</name>
</gene>
<evidence type="ECO:0000256" key="1">
    <source>
        <dbReference type="ARBA" id="ARBA00007626"/>
    </source>
</evidence>
<dbReference type="InterPro" id="IPR011990">
    <property type="entry name" value="TPR-like_helical_dom_sf"/>
</dbReference>
<dbReference type="Pfam" id="PF13041">
    <property type="entry name" value="PPR_2"/>
    <property type="match status" value="1"/>
</dbReference>
<accession>A0A843UPH1</accession>
<name>A0A843UPH1_COLES</name>
<feature type="compositionally biased region" description="Basic residues" evidence="4">
    <location>
        <begin position="14"/>
        <end position="25"/>
    </location>
</feature>
<dbReference type="NCBIfam" id="TIGR00756">
    <property type="entry name" value="PPR"/>
    <property type="match status" value="3"/>
</dbReference>
<dbReference type="PROSITE" id="PS51375">
    <property type="entry name" value="PPR"/>
    <property type="match status" value="4"/>
</dbReference>
<dbReference type="InterPro" id="IPR002885">
    <property type="entry name" value="PPR_rpt"/>
</dbReference>
<dbReference type="PANTHER" id="PTHR47938">
    <property type="entry name" value="RESPIRATORY COMPLEX I CHAPERONE (CIA84), PUTATIVE (AFU_ORTHOLOGUE AFUA_2G06020)-RELATED"/>
    <property type="match status" value="1"/>
</dbReference>